<gene>
    <name evidence="1" type="ORF">CO051_01445</name>
</gene>
<sequence length="271" mass="30934">MNERMHPWRFTDWRLESLQEPHIESSKRLYEAMSHVFNSQVFKEVYPNPELTLTCFINSTVYAGEEDFALIDGIYQATHVTARATRYQHQISRGGATLEFYNDQNRKSFFDELASFDPGVTKLIDNLCGNKLVVIADNLLHPDNFETLFRVASHELHHFNSSIGEARPTAQNIADGWPRYEMHTSGMMTYFTDGDKKIVQQTGYQTDDAYAQLHEDVAIAQFGELELSDMIDHRRALCGNEVDGVDGIEVALYEKYKSGLGRAIHLAQMGQ</sequence>
<dbReference type="EMBL" id="PFSC01000040">
    <property type="protein sequence ID" value="PJC33464.1"/>
    <property type="molecule type" value="Genomic_DNA"/>
</dbReference>
<reference evidence="2" key="1">
    <citation type="submission" date="2017-09" db="EMBL/GenBank/DDBJ databases">
        <title>Depth-based differentiation of microbial function through sediment-hosted aquifers and enrichment of novel symbionts in the deep terrestrial subsurface.</title>
        <authorList>
            <person name="Probst A.J."/>
            <person name="Ladd B."/>
            <person name="Jarett J.K."/>
            <person name="Geller-Mcgrath D.E."/>
            <person name="Sieber C.M.K."/>
            <person name="Emerson J.B."/>
            <person name="Anantharaman K."/>
            <person name="Thomas B.C."/>
            <person name="Malmstrom R."/>
            <person name="Stieglmeier M."/>
            <person name="Klingl A."/>
            <person name="Woyke T."/>
            <person name="Ryan C.M."/>
            <person name="Banfield J.F."/>
        </authorList>
    </citation>
    <scope>NUCLEOTIDE SEQUENCE [LARGE SCALE GENOMIC DNA]</scope>
</reference>
<dbReference type="Proteomes" id="UP000231383">
    <property type="component" value="Unassembled WGS sequence"/>
</dbReference>
<proteinExistence type="predicted"/>
<accession>A0A2M8F2E1</accession>
<comment type="caution">
    <text evidence="1">The sequence shown here is derived from an EMBL/GenBank/DDBJ whole genome shotgun (WGS) entry which is preliminary data.</text>
</comment>
<evidence type="ECO:0000313" key="1">
    <source>
        <dbReference type="EMBL" id="PJC33464.1"/>
    </source>
</evidence>
<organism evidence="1 2">
    <name type="scientific">Candidatus Roizmanbacteria bacterium CG_4_9_14_0_2_um_filter_39_13</name>
    <dbReference type="NCBI Taxonomy" id="1974839"/>
    <lineage>
        <taxon>Bacteria</taxon>
        <taxon>Candidatus Roizmaniibacteriota</taxon>
    </lineage>
</organism>
<protein>
    <submittedName>
        <fullName evidence="1">Uncharacterized protein</fullName>
    </submittedName>
</protein>
<dbReference type="AlphaFoldDB" id="A0A2M8F2E1"/>
<name>A0A2M8F2E1_9BACT</name>
<evidence type="ECO:0000313" key="2">
    <source>
        <dbReference type="Proteomes" id="UP000231383"/>
    </source>
</evidence>